<dbReference type="RefSeq" id="WP_201376929.1">
    <property type="nucleotide sequence ID" value="NZ_BNJG01000007.1"/>
</dbReference>
<organism evidence="7 8">
    <name type="scientific">Ktedonobacter robiniae</name>
    <dbReference type="NCBI Taxonomy" id="2778365"/>
    <lineage>
        <taxon>Bacteria</taxon>
        <taxon>Bacillati</taxon>
        <taxon>Chloroflexota</taxon>
        <taxon>Ktedonobacteria</taxon>
        <taxon>Ktedonobacterales</taxon>
        <taxon>Ktedonobacteraceae</taxon>
        <taxon>Ktedonobacter</taxon>
    </lineage>
</organism>
<dbReference type="Gene3D" id="1.10.10.10">
    <property type="entry name" value="Winged helix-like DNA-binding domain superfamily/Winged helix DNA-binding domain"/>
    <property type="match status" value="1"/>
</dbReference>
<feature type="domain" description="HTH gntR-type" evidence="6">
    <location>
        <begin position="23"/>
        <end position="91"/>
    </location>
</feature>
<dbReference type="CDD" id="cd07377">
    <property type="entry name" value="WHTH_GntR"/>
    <property type="match status" value="1"/>
</dbReference>
<dbReference type="InterPro" id="IPR015424">
    <property type="entry name" value="PyrdxlP-dep_Trfase"/>
</dbReference>
<proteinExistence type="inferred from homology"/>
<evidence type="ECO:0000256" key="1">
    <source>
        <dbReference type="ARBA" id="ARBA00005384"/>
    </source>
</evidence>
<dbReference type="EMBL" id="BNJG01000007">
    <property type="protein sequence ID" value="GHO60902.1"/>
    <property type="molecule type" value="Genomic_DNA"/>
</dbReference>
<dbReference type="InterPro" id="IPR000524">
    <property type="entry name" value="Tscrpt_reg_HTH_GntR"/>
</dbReference>
<dbReference type="Pfam" id="PF00155">
    <property type="entry name" value="Aminotran_1_2"/>
    <property type="match status" value="1"/>
</dbReference>
<dbReference type="Proteomes" id="UP000654345">
    <property type="component" value="Unassembled WGS sequence"/>
</dbReference>
<reference evidence="7 8" key="1">
    <citation type="journal article" date="2021" name="Int. J. Syst. Evol. Microbiol.">
        <title>Reticulibacter mediterranei gen. nov., sp. nov., within the new family Reticulibacteraceae fam. nov., and Ktedonospora formicarum gen. nov., sp. nov., Ktedonobacter robiniae sp. nov., Dictyobacter formicarum sp. nov. and Dictyobacter arantiisoli sp. nov., belonging to the class Ktedonobacteria.</title>
        <authorList>
            <person name="Yabe S."/>
            <person name="Zheng Y."/>
            <person name="Wang C.M."/>
            <person name="Sakai Y."/>
            <person name="Abe K."/>
            <person name="Yokota A."/>
            <person name="Donadio S."/>
            <person name="Cavaletti L."/>
            <person name="Monciardini P."/>
        </authorList>
    </citation>
    <scope>NUCLEOTIDE SEQUENCE [LARGE SCALE GENOMIC DNA]</scope>
    <source>
        <strain evidence="7 8">SOSP1-30</strain>
    </source>
</reference>
<keyword evidence="3" id="KW-0805">Transcription regulation</keyword>
<dbReference type="SMART" id="SM00345">
    <property type="entry name" value="HTH_GNTR"/>
    <property type="match status" value="1"/>
</dbReference>
<comment type="caution">
    <text evidence="7">The sequence shown here is derived from an EMBL/GenBank/DDBJ whole genome shotgun (WGS) entry which is preliminary data.</text>
</comment>
<evidence type="ECO:0000313" key="7">
    <source>
        <dbReference type="EMBL" id="GHO60902.1"/>
    </source>
</evidence>
<dbReference type="Gene3D" id="3.40.640.10">
    <property type="entry name" value="Type I PLP-dependent aspartate aminotransferase-like (Major domain)"/>
    <property type="match status" value="1"/>
</dbReference>
<dbReference type="InterPro" id="IPR036390">
    <property type="entry name" value="WH_DNA-bd_sf"/>
</dbReference>
<dbReference type="PANTHER" id="PTHR46577">
    <property type="entry name" value="HTH-TYPE TRANSCRIPTIONAL REGULATORY PROTEIN GABR"/>
    <property type="match status" value="1"/>
</dbReference>
<keyword evidence="8" id="KW-1185">Reference proteome</keyword>
<evidence type="ECO:0000256" key="3">
    <source>
        <dbReference type="ARBA" id="ARBA00023015"/>
    </source>
</evidence>
<dbReference type="PROSITE" id="PS50949">
    <property type="entry name" value="HTH_GNTR"/>
    <property type="match status" value="1"/>
</dbReference>
<dbReference type="InterPro" id="IPR036388">
    <property type="entry name" value="WH-like_DNA-bd_sf"/>
</dbReference>
<evidence type="ECO:0000256" key="4">
    <source>
        <dbReference type="ARBA" id="ARBA00023125"/>
    </source>
</evidence>
<gene>
    <name evidence="7" type="ORF">KSB_93770</name>
</gene>
<dbReference type="SUPFAM" id="SSF46785">
    <property type="entry name" value="Winged helix' DNA-binding domain"/>
    <property type="match status" value="1"/>
</dbReference>
<accession>A0ABQ3V807</accession>
<keyword evidence="2" id="KW-0663">Pyridoxal phosphate</keyword>
<keyword evidence="5" id="KW-0804">Transcription</keyword>
<comment type="similarity">
    <text evidence="1">In the C-terminal section; belongs to the class-I pyridoxal-phosphate-dependent aminotransferase family.</text>
</comment>
<evidence type="ECO:0000256" key="2">
    <source>
        <dbReference type="ARBA" id="ARBA00022898"/>
    </source>
</evidence>
<dbReference type="InterPro" id="IPR051446">
    <property type="entry name" value="HTH_trans_reg/aminotransferase"/>
</dbReference>
<dbReference type="InterPro" id="IPR004839">
    <property type="entry name" value="Aminotransferase_I/II_large"/>
</dbReference>
<keyword evidence="4" id="KW-0238">DNA-binding</keyword>
<dbReference type="InterPro" id="IPR015421">
    <property type="entry name" value="PyrdxlP-dep_Trfase_major"/>
</dbReference>
<name>A0ABQ3V807_9CHLR</name>
<dbReference type="Pfam" id="PF00392">
    <property type="entry name" value="GntR"/>
    <property type="match status" value="1"/>
</dbReference>
<dbReference type="PRINTS" id="PR00035">
    <property type="entry name" value="HTHGNTR"/>
</dbReference>
<dbReference type="SUPFAM" id="SSF53383">
    <property type="entry name" value="PLP-dependent transferases"/>
    <property type="match status" value="1"/>
</dbReference>
<protein>
    <recommendedName>
        <fullName evidence="6">HTH gntR-type domain-containing protein</fullName>
    </recommendedName>
</protein>
<evidence type="ECO:0000313" key="8">
    <source>
        <dbReference type="Proteomes" id="UP000654345"/>
    </source>
</evidence>
<dbReference type="PANTHER" id="PTHR46577:SF1">
    <property type="entry name" value="HTH-TYPE TRANSCRIPTIONAL REGULATORY PROTEIN GABR"/>
    <property type="match status" value="1"/>
</dbReference>
<sequence length="201" mass="22861">MAKRRHRVPQIAADIALNRALSKPLHRQLYDRLCRAILNRQLPPGQRLPSTRDLANELRISRNTASNAYEQLCAEGYIERRVGHGTWVACELPEPFFFTHESRQESASLLREAIASHVSISRGVHCQAEQVLIVPGAQTALDMAARILLNPGELAWIEDPGYPGTQQALRNAGAHHVWVLLERSAWEYSRRMRKNKETCKR</sequence>
<evidence type="ECO:0000256" key="5">
    <source>
        <dbReference type="ARBA" id="ARBA00023163"/>
    </source>
</evidence>
<evidence type="ECO:0000259" key="6">
    <source>
        <dbReference type="PROSITE" id="PS50949"/>
    </source>
</evidence>